<dbReference type="CDD" id="cd00496">
    <property type="entry name" value="PheRS_alpha_core"/>
    <property type="match status" value="1"/>
</dbReference>
<dbReference type="GO" id="GO:0006432">
    <property type="term" value="P:phenylalanyl-tRNA aminoacylation"/>
    <property type="evidence" value="ECO:0007669"/>
    <property type="project" value="InterPro"/>
</dbReference>
<dbReference type="GO" id="GO:0004826">
    <property type="term" value="F:phenylalanine-tRNA ligase activity"/>
    <property type="evidence" value="ECO:0007669"/>
    <property type="project" value="UniProtKB-EC"/>
</dbReference>
<dbReference type="GO" id="GO:0046872">
    <property type="term" value="F:metal ion binding"/>
    <property type="evidence" value="ECO:0007669"/>
    <property type="project" value="UniProtKB-KW"/>
</dbReference>
<evidence type="ECO:0000256" key="7">
    <source>
        <dbReference type="ARBA" id="ARBA00022741"/>
    </source>
</evidence>
<evidence type="ECO:0000256" key="5">
    <source>
        <dbReference type="ARBA" id="ARBA00022598"/>
    </source>
</evidence>
<dbReference type="SUPFAM" id="SSF55681">
    <property type="entry name" value="Class II aaRS and biotin synthetases"/>
    <property type="match status" value="1"/>
</dbReference>
<dbReference type="GO" id="GO:0005737">
    <property type="term" value="C:cytoplasm"/>
    <property type="evidence" value="ECO:0007669"/>
    <property type="project" value="UniProtKB-SubCell"/>
</dbReference>
<keyword evidence="4" id="KW-0963">Cytoplasm</keyword>
<organism evidence="13 14">
    <name type="scientific">Eiseniibacteriota bacterium</name>
    <dbReference type="NCBI Taxonomy" id="2212470"/>
    <lineage>
        <taxon>Bacteria</taxon>
        <taxon>Candidatus Eiseniibacteriota</taxon>
    </lineage>
</organism>
<reference evidence="13" key="1">
    <citation type="submission" date="2020-04" db="EMBL/GenBank/DDBJ databases">
        <authorList>
            <person name="Zhang T."/>
        </authorList>
    </citation>
    <scope>NUCLEOTIDE SEQUENCE</scope>
    <source>
        <strain evidence="13">HKST-UBA02</strain>
    </source>
</reference>
<keyword evidence="7" id="KW-0547">Nucleotide-binding</keyword>
<name>A0A956SDL1_UNCEI</name>
<evidence type="ECO:0000313" key="13">
    <source>
        <dbReference type="EMBL" id="MCA9755374.1"/>
    </source>
</evidence>
<reference evidence="13" key="2">
    <citation type="journal article" date="2021" name="Microbiome">
        <title>Successional dynamics and alternative stable states in a saline activated sludge microbial community over 9 years.</title>
        <authorList>
            <person name="Wang Y."/>
            <person name="Ye J."/>
            <person name="Ju F."/>
            <person name="Liu L."/>
            <person name="Boyd J.A."/>
            <person name="Deng Y."/>
            <person name="Parks D.H."/>
            <person name="Jiang X."/>
            <person name="Yin X."/>
            <person name="Woodcroft B.J."/>
            <person name="Tyson G.W."/>
            <person name="Hugenholtz P."/>
            <person name="Polz M.F."/>
            <person name="Zhang T."/>
        </authorList>
    </citation>
    <scope>NUCLEOTIDE SEQUENCE</scope>
    <source>
        <strain evidence="13">HKST-UBA02</strain>
    </source>
</reference>
<dbReference type="PANTHER" id="PTHR11538:SF40">
    <property type="entry name" value="PHENYLALANINE--TRNA LIGASE ALPHA SUBUNIT"/>
    <property type="match status" value="1"/>
</dbReference>
<keyword evidence="5 13" id="KW-0436">Ligase</keyword>
<dbReference type="PROSITE" id="PS50862">
    <property type="entry name" value="AA_TRNA_LIGASE_II"/>
    <property type="match status" value="1"/>
</dbReference>
<comment type="subcellular location">
    <subcellularLocation>
        <location evidence="1">Cytoplasm</location>
    </subcellularLocation>
</comment>
<comment type="similarity">
    <text evidence="2">Belongs to the class-II aminoacyl-tRNA synthetase family. Phe-tRNA synthetase alpha subunit type 2 subfamily.</text>
</comment>
<dbReference type="NCBIfam" id="NF003210">
    <property type="entry name" value="PRK04172.1"/>
    <property type="match status" value="1"/>
</dbReference>
<dbReference type="InterPro" id="IPR045864">
    <property type="entry name" value="aa-tRNA-synth_II/BPL/LPL"/>
</dbReference>
<evidence type="ECO:0000256" key="11">
    <source>
        <dbReference type="ARBA" id="ARBA00023146"/>
    </source>
</evidence>
<dbReference type="FunFam" id="3.30.930.10:FF:000095">
    <property type="entry name" value="Phenylalanine--tRNA ligase alpha subunit"/>
    <property type="match status" value="1"/>
</dbReference>
<gene>
    <name evidence="13" type="ORF">KDA27_06195</name>
</gene>
<protein>
    <recommendedName>
        <fullName evidence="3">phenylalanine--tRNA ligase</fullName>
        <ecNumber evidence="3">6.1.1.20</ecNumber>
    </recommendedName>
</protein>
<dbReference type="GO" id="GO:0005524">
    <property type="term" value="F:ATP binding"/>
    <property type="evidence" value="ECO:0007669"/>
    <property type="project" value="UniProtKB-KW"/>
</dbReference>
<evidence type="ECO:0000256" key="1">
    <source>
        <dbReference type="ARBA" id="ARBA00004496"/>
    </source>
</evidence>
<accession>A0A956SDL1</accession>
<evidence type="ECO:0000259" key="12">
    <source>
        <dbReference type="PROSITE" id="PS50862"/>
    </source>
</evidence>
<dbReference type="NCBIfam" id="TIGR00468">
    <property type="entry name" value="pheS"/>
    <property type="match status" value="1"/>
</dbReference>
<dbReference type="Proteomes" id="UP000739538">
    <property type="component" value="Unassembled WGS sequence"/>
</dbReference>
<dbReference type="InterPro" id="IPR004529">
    <property type="entry name" value="Phe-tRNA-synth_IIc_asu"/>
</dbReference>
<evidence type="ECO:0000256" key="9">
    <source>
        <dbReference type="ARBA" id="ARBA00022842"/>
    </source>
</evidence>
<dbReference type="EMBL" id="JAGQHS010000021">
    <property type="protein sequence ID" value="MCA9755374.1"/>
    <property type="molecule type" value="Genomic_DNA"/>
</dbReference>
<comment type="caution">
    <text evidence="13">The sequence shown here is derived from an EMBL/GenBank/DDBJ whole genome shotgun (WGS) entry which is preliminary data.</text>
</comment>
<dbReference type="AlphaFoldDB" id="A0A956SDL1"/>
<evidence type="ECO:0000256" key="6">
    <source>
        <dbReference type="ARBA" id="ARBA00022723"/>
    </source>
</evidence>
<keyword evidence="10" id="KW-0648">Protein biosynthesis</keyword>
<dbReference type="InterPro" id="IPR006195">
    <property type="entry name" value="aa-tRNA-synth_II"/>
</dbReference>
<keyword evidence="6" id="KW-0479">Metal-binding</keyword>
<sequence length="502" mass="55996">MELTPDESRVLTELTGDETAMPELVARVGEDQAKVAAACTLLAEKGLVAVREVPFVEFVFKGDPLPDGWTPPRQRIFAALSDAGEPLAMQDVAARAGLEPQAVGQNLKGLLASGAVAKQGGNLALTGKPFACPETDAVLLLVSKGTAREAELVSDGVDVGALREFGPAALGKKAILEREKTDRFVQLTPAGVERKASGVEAVREVSQITPELLASGEWESVKFKPYDIHLETEPFRTGKKHPLQRVLESTRQAFLEMGFEESVSSYVESGFWDFDALFQPQDHPAREMQDTFYVAKPGKTPLPDEELVRRVRETHETGGDTGSVGWRYKWDPAKAMQNVLRTHTTATTVREVAKNPKGPRKVFSIGRVFRRETIDYKHLPIFYQVDGIIIDKDASFSTLLGTLAAFYERMGFEKFYFRPGFFPYTEPSVEVFIWHEEKQDWFEMGGSGIFRPEVTEPLGCTEPVLAWGLGLDRLAMLLHDRSDIRDLYLSDLDWLREEPRCR</sequence>
<dbReference type="Gene3D" id="3.30.930.10">
    <property type="entry name" value="Bira Bifunctional Protein, Domain 2"/>
    <property type="match status" value="1"/>
</dbReference>
<evidence type="ECO:0000256" key="10">
    <source>
        <dbReference type="ARBA" id="ARBA00022917"/>
    </source>
</evidence>
<evidence type="ECO:0000256" key="2">
    <source>
        <dbReference type="ARBA" id="ARBA00006703"/>
    </source>
</evidence>
<evidence type="ECO:0000256" key="4">
    <source>
        <dbReference type="ARBA" id="ARBA00022490"/>
    </source>
</evidence>
<evidence type="ECO:0000256" key="3">
    <source>
        <dbReference type="ARBA" id="ARBA00012814"/>
    </source>
</evidence>
<dbReference type="GO" id="GO:0000049">
    <property type="term" value="F:tRNA binding"/>
    <property type="evidence" value="ECO:0007669"/>
    <property type="project" value="InterPro"/>
</dbReference>
<keyword evidence="8" id="KW-0067">ATP-binding</keyword>
<evidence type="ECO:0000256" key="8">
    <source>
        <dbReference type="ARBA" id="ARBA00022840"/>
    </source>
</evidence>
<dbReference type="EC" id="6.1.1.20" evidence="3"/>
<proteinExistence type="inferred from homology"/>
<dbReference type="PANTHER" id="PTHR11538">
    <property type="entry name" value="PHENYLALANYL-TRNA SYNTHETASE"/>
    <property type="match status" value="1"/>
</dbReference>
<dbReference type="Pfam" id="PF01409">
    <property type="entry name" value="tRNA-synt_2d"/>
    <property type="match status" value="1"/>
</dbReference>
<keyword evidence="11" id="KW-0030">Aminoacyl-tRNA synthetase</keyword>
<evidence type="ECO:0000313" key="14">
    <source>
        <dbReference type="Proteomes" id="UP000739538"/>
    </source>
</evidence>
<dbReference type="InterPro" id="IPR002319">
    <property type="entry name" value="Phenylalanyl-tRNA_Synthase"/>
</dbReference>
<keyword evidence="9" id="KW-0460">Magnesium</keyword>
<feature type="domain" description="Aminoacyl-transfer RNA synthetases class-II family profile" evidence="12">
    <location>
        <begin position="244"/>
        <end position="499"/>
    </location>
</feature>